<dbReference type="Proteomes" id="UP001359485">
    <property type="component" value="Unassembled WGS sequence"/>
</dbReference>
<evidence type="ECO:0000256" key="3">
    <source>
        <dbReference type="ARBA" id="ARBA00022777"/>
    </source>
</evidence>
<reference evidence="6 7" key="1">
    <citation type="submission" date="2023-09" db="EMBL/GenBank/DDBJ databases">
        <title>Genomes of two closely related lineages of the louse Polyplax serrata with different host specificities.</title>
        <authorList>
            <person name="Martinu J."/>
            <person name="Tarabai H."/>
            <person name="Stefka J."/>
            <person name="Hypsa V."/>
        </authorList>
    </citation>
    <scope>NUCLEOTIDE SEQUENCE [LARGE SCALE GENOMIC DNA]</scope>
    <source>
        <strain evidence="6">98ZLc_SE</strain>
    </source>
</reference>
<dbReference type="InterPro" id="IPR018485">
    <property type="entry name" value="FGGY_C"/>
</dbReference>
<gene>
    <name evidence="6" type="ORF">RUM44_008840</name>
</gene>
<dbReference type="PANTHER" id="PTHR43435:SF4">
    <property type="entry name" value="FGGY CARBOHYDRATE KINASE DOMAIN-CONTAINING PROTEIN"/>
    <property type="match status" value="1"/>
</dbReference>
<feature type="domain" description="Carbohydrate kinase FGGY N-terminal" evidence="4">
    <location>
        <begin position="5"/>
        <end position="272"/>
    </location>
</feature>
<evidence type="ECO:0000259" key="5">
    <source>
        <dbReference type="Pfam" id="PF02782"/>
    </source>
</evidence>
<evidence type="ECO:0008006" key="8">
    <source>
        <dbReference type="Google" id="ProtNLM"/>
    </source>
</evidence>
<dbReference type="PANTHER" id="PTHR43435">
    <property type="entry name" value="RIBULOKINASE"/>
    <property type="match status" value="1"/>
</dbReference>
<evidence type="ECO:0000256" key="2">
    <source>
        <dbReference type="ARBA" id="ARBA00022679"/>
    </source>
</evidence>
<dbReference type="InterPro" id="IPR000577">
    <property type="entry name" value="Carb_kinase_FGGY"/>
</dbReference>
<proteinExistence type="inferred from homology"/>
<dbReference type="InterPro" id="IPR043129">
    <property type="entry name" value="ATPase_NBD"/>
</dbReference>
<dbReference type="Gene3D" id="1.20.58.2240">
    <property type="match status" value="1"/>
</dbReference>
<dbReference type="PIRSF" id="PIRSF000538">
    <property type="entry name" value="GlpK"/>
    <property type="match status" value="1"/>
</dbReference>
<protein>
    <recommendedName>
        <fullName evidence="8">FGGY carbohydrate kinase domain-containing protein</fullName>
    </recommendedName>
</protein>
<comment type="caution">
    <text evidence="6">The sequence shown here is derived from an EMBL/GenBank/DDBJ whole genome shotgun (WGS) entry which is preliminary data.</text>
</comment>
<dbReference type="EMBL" id="JAWJWF010000002">
    <property type="protein sequence ID" value="KAK6638411.1"/>
    <property type="molecule type" value="Genomic_DNA"/>
</dbReference>
<keyword evidence="7" id="KW-1185">Reference proteome</keyword>
<dbReference type="Pfam" id="PF00370">
    <property type="entry name" value="FGGY_N"/>
    <property type="match status" value="1"/>
</dbReference>
<evidence type="ECO:0000313" key="6">
    <source>
        <dbReference type="EMBL" id="KAK6638411.1"/>
    </source>
</evidence>
<dbReference type="CDD" id="cd07782">
    <property type="entry name" value="ASKHA_NBD_FGGY_D-RBK"/>
    <property type="match status" value="1"/>
</dbReference>
<dbReference type="Gene3D" id="3.30.420.40">
    <property type="match status" value="1"/>
</dbReference>
<evidence type="ECO:0000256" key="1">
    <source>
        <dbReference type="ARBA" id="ARBA00009156"/>
    </source>
</evidence>
<sequence>MSDCYFLGVDVGTGSVRAALIRPNGEIVKTSTWPIKKWNPQNDFYEQSSDDIWRSCCRVVKDVSSSVDSTRIRGIGFDATCSLVCIGENDEPLTVSPTGNLEQNVILWMDHRSKVEAEFINLHKPNVLKYVGGKISPEMQTPKLMWLKKHLKSTWDRAKFYFDLVDFLTWKATGDDSRSLCTLVCKWTYVAGEEKENGWDKDYFSLIGLEDLMDNCAIKIDFFNFNQQGRNVRIPGEKCGLGLKASAAKELGLMTGTCVGAGLIDAHAGGLGLLACTAPEISPSFDTKIGLICGTSTCLMVVSKSSKPVPGIWGPYYSAMVPDMYLNEAGQSVTGKLLNFVVETHPAFAQLKSELSNEGEVYEYLNTLLLKIASSKGLPSPAMLTSQLHIWPDFHGNRSPLADPSLLGMVTSISGLSLTCDEKDLACRYLAAVQSLAYGTKLIVETLRSNGHDTLSTVLLCGGLSKNKLFAQVHADVLGSPVLVPKSPDPVLLGAGILGAVAAEQWHDIKEAIDNMSGPCDIFVPSQTDVKYHKKKYTVFLRMVEDQRCYQKIMECDT</sequence>
<keyword evidence="2" id="KW-0808">Transferase</keyword>
<organism evidence="6 7">
    <name type="scientific">Polyplax serrata</name>
    <name type="common">Common mouse louse</name>
    <dbReference type="NCBI Taxonomy" id="468196"/>
    <lineage>
        <taxon>Eukaryota</taxon>
        <taxon>Metazoa</taxon>
        <taxon>Ecdysozoa</taxon>
        <taxon>Arthropoda</taxon>
        <taxon>Hexapoda</taxon>
        <taxon>Insecta</taxon>
        <taxon>Pterygota</taxon>
        <taxon>Neoptera</taxon>
        <taxon>Paraneoptera</taxon>
        <taxon>Psocodea</taxon>
        <taxon>Troctomorpha</taxon>
        <taxon>Phthiraptera</taxon>
        <taxon>Anoplura</taxon>
        <taxon>Polyplacidae</taxon>
        <taxon>Polyplax</taxon>
    </lineage>
</organism>
<dbReference type="SUPFAM" id="SSF53067">
    <property type="entry name" value="Actin-like ATPase domain"/>
    <property type="match status" value="2"/>
</dbReference>
<comment type="similarity">
    <text evidence="1">Belongs to the FGGY kinase family.</text>
</comment>
<feature type="domain" description="Carbohydrate kinase FGGY C-terminal" evidence="5">
    <location>
        <begin position="292"/>
        <end position="503"/>
    </location>
</feature>
<accession>A0ABR1BDD4</accession>
<dbReference type="InterPro" id="IPR006003">
    <property type="entry name" value="FGGY_RbtK-like"/>
</dbReference>
<keyword evidence="3" id="KW-0418">Kinase</keyword>
<evidence type="ECO:0000313" key="7">
    <source>
        <dbReference type="Proteomes" id="UP001359485"/>
    </source>
</evidence>
<name>A0ABR1BDD4_POLSC</name>
<dbReference type="Pfam" id="PF02782">
    <property type="entry name" value="FGGY_C"/>
    <property type="match status" value="1"/>
</dbReference>
<dbReference type="InterPro" id="IPR018484">
    <property type="entry name" value="FGGY_N"/>
</dbReference>
<dbReference type="NCBIfam" id="TIGR01315">
    <property type="entry name" value="5C_CHO_kinase"/>
    <property type="match status" value="1"/>
</dbReference>
<evidence type="ECO:0000259" key="4">
    <source>
        <dbReference type="Pfam" id="PF00370"/>
    </source>
</evidence>